<keyword evidence="1" id="KW-0732">Signal</keyword>
<evidence type="ECO:0000313" key="4">
    <source>
        <dbReference type="Proteomes" id="UP001138894"/>
    </source>
</evidence>
<keyword evidence="4" id="KW-1185">Reference proteome</keyword>
<evidence type="ECO:0000259" key="2">
    <source>
        <dbReference type="Pfam" id="PF13473"/>
    </source>
</evidence>
<protein>
    <submittedName>
        <fullName evidence="3">Cupredoxin domain-containing protein</fullName>
    </submittedName>
</protein>
<dbReference type="RefSeq" id="WP_218545254.1">
    <property type="nucleotide sequence ID" value="NZ_JAGSPD010000004.1"/>
</dbReference>
<sequence>MKRIISILVIALSFTLTGNAQDSMKKDAMMKDTKTTIVSLEQTKGEFTQKEITLKEGNYIFEIANNNVGHQVGFVLAPKSNPDAHIKTAYVTKAVDNNSKEKSNVTTLAKGEYVYFCPMNPTPQYTLIVE</sequence>
<gene>
    <name evidence="3" type="ORF">KCG49_05760</name>
</gene>
<dbReference type="EMBL" id="JAGSPD010000004">
    <property type="protein sequence ID" value="MBV7268702.1"/>
    <property type="molecule type" value="Genomic_DNA"/>
</dbReference>
<comment type="caution">
    <text evidence="3">The sequence shown here is derived from an EMBL/GenBank/DDBJ whole genome shotgun (WGS) entry which is preliminary data.</text>
</comment>
<feature type="signal peptide" evidence="1">
    <location>
        <begin position="1"/>
        <end position="20"/>
    </location>
</feature>
<dbReference type="AlphaFoldDB" id="A0A9X1JRK7"/>
<dbReference type="InterPro" id="IPR028096">
    <property type="entry name" value="EfeO_Cupredoxin"/>
</dbReference>
<dbReference type="Proteomes" id="UP001138894">
    <property type="component" value="Unassembled WGS sequence"/>
</dbReference>
<proteinExistence type="predicted"/>
<dbReference type="Pfam" id="PF13473">
    <property type="entry name" value="Cupredoxin_1"/>
    <property type="match status" value="1"/>
</dbReference>
<name>A0A9X1JRK7_9FLAO</name>
<evidence type="ECO:0000256" key="1">
    <source>
        <dbReference type="SAM" id="SignalP"/>
    </source>
</evidence>
<feature type="chain" id="PRO_5040726849" evidence="1">
    <location>
        <begin position="21"/>
        <end position="130"/>
    </location>
</feature>
<feature type="domain" description="EfeO-type cupredoxin-like" evidence="2">
    <location>
        <begin position="8"/>
        <end position="129"/>
    </location>
</feature>
<reference evidence="3" key="1">
    <citation type="submission" date="2021-04" db="EMBL/GenBank/DDBJ databases">
        <authorList>
            <person name="Pira H."/>
            <person name="Risdian C."/>
            <person name="Wink J."/>
        </authorList>
    </citation>
    <scope>NUCLEOTIDE SEQUENCE</scope>
    <source>
        <strain evidence="3">WHY3</strain>
    </source>
</reference>
<accession>A0A9X1JRK7</accession>
<evidence type="ECO:0000313" key="3">
    <source>
        <dbReference type="EMBL" id="MBV7268702.1"/>
    </source>
</evidence>
<organism evidence="3 4">
    <name type="scientific">Winogradskyella luteola</name>
    <dbReference type="NCBI Taxonomy" id="2828330"/>
    <lineage>
        <taxon>Bacteria</taxon>
        <taxon>Pseudomonadati</taxon>
        <taxon>Bacteroidota</taxon>
        <taxon>Flavobacteriia</taxon>
        <taxon>Flavobacteriales</taxon>
        <taxon>Flavobacteriaceae</taxon>
        <taxon>Winogradskyella</taxon>
    </lineage>
</organism>